<evidence type="ECO:0000259" key="1">
    <source>
        <dbReference type="SMART" id="SM00849"/>
    </source>
</evidence>
<dbReference type="SMART" id="SM00849">
    <property type="entry name" value="Lactamase_B"/>
    <property type="match status" value="1"/>
</dbReference>
<organism evidence="2 3">
    <name type="scientific">Chitinimonas lacunae</name>
    <dbReference type="NCBI Taxonomy" id="1963018"/>
    <lineage>
        <taxon>Bacteria</taxon>
        <taxon>Pseudomonadati</taxon>
        <taxon>Pseudomonadota</taxon>
        <taxon>Betaproteobacteria</taxon>
        <taxon>Neisseriales</taxon>
        <taxon>Chitinibacteraceae</taxon>
        <taxon>Chitinimonas</taxon>
    </lineage>
</organism>
<dbReference type="InterPro" id="IPR036388">
    <property type="entry name" value="WH-like_DNA-bd_sf"/>
</dbReference>
<dbReference type="InterPro" id="IPR048933">
    <property type="entry name" value="B_lactamase-like_C"/>
</dbReference>
<dbReference type="Pfam" id="PF00753">
    <property type="entry name" value="Lactamase_B"/>
    <property type="match status" value="1"/>
</dbReference>
<accession>A0ABV8MVZ9</accession>
<dbReference type="PANTHER" id="PTHR23131:SF4">
    <property type="entry name" value="METALLO-BETA-LACTAMASE SUPERFAMILY POTEIN"/>
    <property type="match status" value="1"/>
</dbReference>
<dbReference type="Proteomes" id="UP001595791">
    <property type="component" value="Unassembled WGS sequence"/>
</dbReference>
<dbReference type="EMBL" id="JBHSBU010000001">
    <property type="protein sequence ID" value="MFC4161535.1"/>
    <property type="molecule type" value="Genomic_DNA"/>
</dbReference>
<comment type="caution">
    <text evidence="2">The sequence shown here is derived from an EMBL/GenBank/DDBJ whole genome shotgun (WGS) entry which is preliminary data.</text>
</comment>
<evidence type="ECO:0000313" key="3">
    <source>
        <dbReference type="Proteomes" id="UP001595791"/>
    </source>
</evidence>
<dbReference type="InterPro" id="IPR050662">
    <property type="entry name" value="Sec-metab_biosynth-thioest"/>
</dbReference>
<gene>
    <name evidence="2" type="ORF">ACFOW7_19540</name>
</gene>
<dbReference type="Pfam" id="PF21221">
    <property type="entry name" value="B_lactamase-like_C"/>
    <property type="match status" value="1"/>
</dbReference>
<sequence length="346" mass="39123">MPHRLSYPFADRLPRDGELLAVAPGIHWLRLPLPLALDHINLWLLDDGPDWSLVDTGYGDEPSRARWQTLCEGSLARRRLRRLVLTHSHPDHIGQADWLCRRFEVSCHCSLGEYLSALAVWHELPGFDAVAYDRHVARHGLDQTSRNHYLQRGNLYRQNVPALPAHFSRIVDGDCLSIDGHSWQALAGFGHSPEHMAFYCAERRVLIAGDMLLPKISTNVGVWASDSDGDPLARFLDSLERMAALPEDTLVLPSHGRPFRGIAARVEALQRHHDERLALLWDACCEPRHAFELIPLLFGREFDPYQTYFALAECIAHLNHLWHCGALQREAGSDGVLRYGQNGSGR</sequence>
<proteinExistence type="predicted"/>
<keyword evidence="3" id="KW-1185">Reference proteome</keyword>
<dbReference type="SUPFAM" id="SSF56281">
    <property type="entry name" value="Metallo-hydrolase/oxidoreductase"/>
    <property type="match status" value="1"/>
</dbReference>
<evidence type="ECO:0000313" key="2">
    <source>
        <dbReference type="EMBL" id="MFC4161535.1"/>
    </source>
</evidence>
<dbReference type="Gene3D" id="1.10.10.10">
    <property type="entry name" value="Winged helix-like DNA-binding domain superfamily/Winged helix DNA-binding domain"/>
    <property type="match status" value="1"/>
</dbReference>
<dbReference type="InterPro" id="IPR001279">
    <property type="entry name" value="Metallo-B-lactamas"/>
</dbReference>
<name>A0ABV8MVZ9_9NEIS</name>
<dbReference type="RefSeq" id="WP_378167586.1">
    <property type="nucleotide sequence ID" value="NZ_JBHSBU010000001.1"/>
</dbReference>
<dbReference type="Gene3D" id="3.60.15.10">
    <property type="entry name" value="Ribonuclease Z/Hydroxyacylglutathione hydrolase-like"/>
    <property type="match status" value="1"/>
</dbReference>
<protein>
    <submittedName>
        <fullName evidence="2">MBL fold metallo-hydrolase</fullName>
    </submittedName>
</protein>
<feature type="domain" description="Metallo-beta-lactamase" evidence="1">
    <location>
        <begin position="39"/>
        <end position="255"/>
    </location>
</feature>
<reference evidence="3" key="1">
    <citation type="journal article" date="2019" name="Int. J. Syst. Evol. Microbiol.">
        <title>The Global Catalogue of Microorganisms (GCM) 10K type strain sequencing project: providing services to taxonomists for standard genome sequencing and annotation.</title>
        <authorList>
            <consortium name="The Broad Institute Genomics Platform"/>
            <consortium name="The Broad Institute Genome Sequencing Center for Infectious Disease"/>
            <person name="Wu L."/>
            <person name="Ma J."/>
        </authorList>
    </citation>
    <scope>NUCLEOTIDE SEQUENCE [LARGE SCALE GENOMIC DNA]</scope>
    <source>
        <strain evidence="3">LMG 29894</strain>
    </source>
</reference>
<dbReference type="InterPro" id="IPR036866">
    <property type="entry name" value="RibonucZ/Hydroxyglut_hydro"/>
</dbReference>
<dbReference type="PANTHER" id="PTHR23131">
    <property type="entry name" value="ENDORIBONUCLEASE LACTB2"/>
    <property type="match status" value="1"/>
</dbReference>